<protein>
    <submittedName>
        <fullName evidence="9">Glycosyltransferase family 87 protein</fullName>
        <ecNumber evidence="9">2.4.-.-</ecNumber>
    </submittedName>
</protein>
<keyword evidence="3 9" id="KW-0808">Transferase</keyword>
<organism evidence="9 10">
    <name type="scientific">Micrococcoides hystricis</name>
    <dbReference type="NCBI Taxonomy" id="1572761"/>
    <lineage>
        <taxon>Bacteria</taxon>
        <taxon>Bacillati</taxon>
        <taxon>Actinomycetota</taxon>
        <taxon>Actinomycetes</taxon>
        <taxon>Micrococcales</taxon>
        <taxon>Micrococcaceae</taxon>
        <taxon>Micrococcoides</taxon>
    </lineage>
</organism>
<comment type="subcellular location">
    <subcellularLocation>
        <location evidence="1">Cell membrane</location>
        <topology evidence="1">Multi-pass membrane protein</topology>
    </subcellularLocation>
</comment>
<evidence type="ECO:0000256" key="3">
    <source>
        <dbReference type="ARBA" id="ARBA00022679"/>
    </source>
</evidence>
<feature type="transmembrane region" description="Helical" evidence="8">
    <location>
        <begin position="75"/>
        <end position="101"/>
    </location>
</feature>
<name>A0ABV6PBA9_9MICC</name>
<keyword evidence="5 8" id="KW-1133">Transmembrane helix</keyword>
<dbReference type="GO" id="GO:0016757">
    <property type="term" value="F:glycosyltransferase activity"/>
    <property type="evidence" value="ECO:0007669"/>
    <property type="project" value="UniProtKB-KW"/>
</dbReference>
<keyword evidence="4 8" id="KW-0812">Transmembrane</keyword>
<keyword evidence="9" id="KW-0328">Glycosyltransferase</keyword>
<dbReference type="Pfam" id="PF09594">
    <property type="entry name" value="GT87"/>
    <property type="match status" value="1"/>
</dbReference>
<dbReference type="RefSeq" id="WP_377458395.1">
    <property type="nucleotide sequence ID" value="NZ_JBHLUB010000023.1"/>
</dbReference>
<reference evidence="9 10" key="1">
    <citation type="submission" date="2024-09" db="EMBL/GenBank/DDBJ databases">
        <authorList>
            <person name="Sun Q."/>
            <person name="Mori K."/>
        </authorList>
    </citation>
    <scope>NUCLEOTIDE SEQUENCE [LARGE SCALE GENOMIC DNA]</scope>
    <source>
        <strain evidence="9 10">NCAIM B.02604</strain>
    </source>
</reference>
<dbReference type="EMBL" id="JBHLUB010000023">
    <property type="protein sequence ID" value="MFC0581672.1"/>
    <property type="molecule type" value="Genomic_DNA"/>
</dbReference>
<evidence type="ECO:0000256" key="5">
    <source>
        <dbReference type="ARBA" id="ARBA00022989"/>
    </source>
</evidence>
<keyword evidence="2" id="KW-1003">Cell membrane</keyword>
<keyword evidence="10" id="KW-1185">Reference proteome</keyword>
<gene>
    <name evidence="9" type="ORF">ACFFFR_04645</name>
</gene>
<comment type="similarity">
    <text evidence="7">Belongs to the glycosyltransferase 87 family.</text>
</comment>
<keyword evidence="6 8" id="KW-0472">Membrane</keyword>
<evidence type="ECO:0000256" key="1">
    <source>
        <dbReference type="ARBA" id="ARBA00004651"/>
    </source>
</evidence>
<evidence type="ECO:0000256" key="2">
    <source>
        <dbReference type="ARBA" id="ARBA00022475"/>
    </source>
</evidence>
<proteinExistence type="inferred from homology"/>
<sequence length="155" mass="17015">MFWTALAVCALGWAVIYVASKTGSRITVLRVLLLMGALAATTVVAQHLVFGQINVFLAIMCLYDLTANPDRRPRFLPRGLLTGVAAGIKLTPGFFLLYLLVTRQFRAAAWMTASGGHGFDRGIVVPQGKLRVLDEPCVFAERQGGSRNELCFEWQ</sequence>
<evidence type="ECO:0000256" key="6">
    <source>
        <dbReference type="ARBA" id="ARBA00023136"/>
    </source>
</evidence>
<comment type="caution">
    <text evidence="9">The sequence shown here is derived from an EMBL/GenBank/DDBJ whole genome shotgun (WGS) entry which is preliminary data.</text>
</comment>
<dbReference type="Proteomes" id="UP001589862">
    <property type="component" value="Unassembled WGS sequence"/>
</dbReference>
<accession>A0ABV6PBA9</accession>
<evidence type="ECO:0000256" key="8">
    <source>
        <dbReference type="SAM" id="Phobius"/>
    </source>
</evidence>
<dbReference type="EC" id="2.4.-.-" evidence="9"/>
<evidence type="ECO:0000256" key="4">
    <source>
        <dbReference type="ARBA" id="ARBA00022692"/>
    </source>
</evidence>
<dbReference type="InterPro" id="IPR018584">
    <property type="entry name" value="GT87"/>
</dbReference>
<evidence type="ECO:0000313" key="9">
    <source>
        <dbReference type="EMBL" id="MFC0581672.1"/>
    </source>
</evidence>
<evidence type="ECO:0000313" key="10">
    <source>
        <dbReference type="Proteomes" id="UP001589862"/>
    </source>
</evidence>
<evidence type="ECO:0000256" key="7">
    <source>
        <dbReference type="ARBA" id="ARBA00024033"/>
    </source>
</evidence>